<evidence type="ECO:0000256" key="6">
    <source>
        <dbReference type="ARBA" id="ARBA00022840"/>
    </source>
</evidence>
<evidence type="ECO:0000256" key="1">
    <source>
        <dbReference type="ARBA" id="ARBA00004496"/>
    </source>
</evidence>
<dbReference type="EC" id="6.3.4.19" evidence="8"/>
<evidence type="ECO:0000313" key="11">
    <source>
        <dbReference type="Proteomes" id="UP000032430"/>
    </source>
</evidence>
<comment type="similarity">
    <text evidence="8">Belongs to the tRNA(Ile)-lysidine synthase family.</text>
</comment>
<organism evidence="10 11">
    <name type="scientific">Legionella fallonii LLAP-10</name>
    <dbReference type="NCBI Taxonomy" id="1212491"/>
    <lineage>
        <taxon>Bacteria</taxon>
        <taxon>Pseudomonadati</taxon>
        <taxon>Pseudomonadota</taxon>
        <taxon>Gammaproteobacteria</taxon>
        <taxon>Legionellales</taxon>
        <taxon>Legionellaceae</taxon>
        <taxon>Legionella</taxon>
    </lineage>
</organism>
<evidence type="ECO:0000313" key="10">
    <source>
        <dbReference type="EMBL" id="CEG56262.1"/>
    </source>
</evidence>
<feature type="domain" description="Lysidine-tRNA(Ile) synthetase C-terminal" evidence="9">
    <location>
        <begin position="337"/>
        <end position="407"/>
    </location>
</feature>
<dbReference type="InterPro" id="IPR012795">
    <property type="entry name" value="tRNA_Ile_lys_synt_N"/>
</dbReference>
<dbReference type="GO" id="GO:0032267">
    <property type="term" value="F:tRNA(Ile)-lysidine synthase activity"/>
    <property type="evidence" value="ECO:0007669"/>
    <property type="project" value="UniProtKB-EC"/>
</dbReference>
<dbReference type="SUPFAM" id="SSF82829">
    <property type="entry name" value="MesJ substrate recognition domain-like"/>
    <property type="match status" value="1"/>
</dbReference>
<dbReference type="InterPro" id="IPR014729">
    <property type="entry name" value="Rossmann-like_a/b/a_fold"/>
</dbReference>
<reference evidence="11" key="1">
    <citation type="submission" date="2014-09" db="EMBL/GenBank/DDBJ databases">
        <authorList>
            <person name="Gomez-Valero L."/>
        </authorList>
    </citation>
    <scope>NUCLEOTIDE SEQUENCE [LARGE SCALE GENOMIC DNA]</scope>
    <source>
        <strain evidence="11">ATCC700992</strain>
    </source>
</reference>
<keyword evidence="2 8" id="KW-0963">Cytoplasm</keyword>
<keyword evidence="4 8" id="KW-0819">tRNA processing</keyword>
<evidence type="ECO:0000256" key="5">
    <source>
        <dbReference type="ARBA" id="ARBA00022741"/>
    </source>
</evidence>
<keyword evidence="3 8" id="KW-0436">Ligase</keyword>
<dbReference type="Proteomes" id="UP000032430">
    <property type="component" value="Chromosome I"/>
</dbReference>
<dbReference type="Gene3D" id="1.20.59.20">
    <property type="match status" value="1"/>
</dbReference>
<dbReference type="NCBIfam" id="TIGR02433">
    <property type="entry name" value="lysidine_TilS_C"/>
    <property type="match status" value="1"/>
</dbReference>
<evidence type="ECO:0000259" key="9">
    <source>
        <dbReference type="SMART" id="SM00977"/>
    </source>
</evidence>
<dbReference type="AlphaFoldDB" id="A0A098G1B7"/>
<protein>
    <recommendedName>
        <fullName evidence="8">tRNA(Ile)-lysidine synthase</fullName>
        <ecNumber evidence="8">6.3.4.19</ecNumber>
    </recommendedName>
    <alternativeName>
        <fullName evidence="8">tRNA(Ile)-2-lysyl-cytidine synthase</fullName>
    </alternativeName>
    <alternativeName>
        <fullName evidence="8">tRNA(Ile)-lysidine synthetase</fullName>
    </alternativeName>
</protein>
<keyword evidence="5" id="KW-0547">Nucleotide-binding</keyword>
<evidence type="ECO:0000256" key="7">
    <source>
        <dbReference type="ARBA" id="ARBA00048539"/>
    </source>
</evidence>
<accession>A0A098G1B7</accession>
<evidence type="ECO:0000256" key="2">
    <source>
        <dbReference type="ARBA" id="ARBA00022490"/>
    </source>
</evidence>
<sequence length="410" mass="46906">MHVLSSHTLLRHRLTAIHIHHGISVNAEYWQRHCEQFCRNLNIPFFARTVQFDRSANIEEGARVARYAVFTSLLSANDCLLLGHHMDDQAETVLLQLFRGAGVDGLAAMTECGELGLGTMARPFLAYTRTHLEEYAKSHGLEWIDDESNQEIKYSRNYLRHEIMPLLMKKWPGVIGNIARTAAHCQQAKANLDALAEYDSQGIALANNSLSITPLKKLSFERVTNILRVWLKKNQVQMPSTLTFQRLIHEVIFANSDASPEVSWENIIVRRYQQCLYINQRELESHPKNTRFSRDEPCNKSIIWSDFPQPLLLAELNICLIAKQTKQGLVIPERANIIVQFRQGGEQIRLHGQTKQLKKLFQEWAVPPWQRDTIPLIYINDQLAVVVGYAVSDAFYSKSAAHAWELLTKG</sequence>
<comment type="catalytic activity">
    <reaction evidence="7 8">
        <text>cytidine(34) in tRNA(Ile2) + L-lysine + ATP = lysidine(34) in tRNA(Ile2) + AMP + diphosphate + H(+)</text>
        <dbReference type="Rhea" id="RHEA:43744"/>
        <dbReference type="Rhea" id="RHEA-COMP:10625"/>
        <dbReference type="Rhea" id="RHEA-COMP:10670"/>
        <dbReference type="ChEBI" id="CHEBI:15378"/>
        <dbReference type="ChEBI" id="CHEBI:30616"/>
        <dbReference type="ChEBI" id="CHEBI:32551"/>
        <dbReference type="ChEBI" id="CHEBI:33019"/>
        <dbReference type="ChEBI" id="CHEBI:82748"/>
        <dbReference type="ChEBI" id="CHEBI:83665"/>
        <dbReference type="ChEBI" id="CHEBI:456215"/>
        <dbReference type="EC" id="6.3.4.19"/>
    </reaction>
</comment>
<comment type="function">
    <text evidence="8">Ligates lysine onto the cytidine present at position 34 of the AUA codon-specific tRNA(Ile) that contains the anticodon CAU, in an ATP-dependent manner. Cytidine is converted to lysidine, thus changing the amino acid specificity of the tRNA from methionine to isoleucine.</text>
</comment>
<evidence type="ECO:0000256" key="8">
    <source>
        <dbReference type="HAMAP-Rule" id="MF_01161"/>
    </source>
</evidence>
<dbReference type="Gene3D" id="3.40.50.620">
    <property type="entry name" value="HUPs"/>
    <property type="match status" value="1"/>
</dbReference>
<dbReference type="PANTHER" id="PTHR43033:SF1">
    <property type="entry name" value="TRNA(ILE)-LYSIDINE SYNTHASE-RELATED"/>
    <property type="match status" value="1"/>
</dbReference>
<keyword evidence="6" id="KW-0067">ATP-binding</keyword>
<dbReference type="Pfam" id="PF11734">
    <property type="entry name" value="TilS_C"/>
    <property type="match status" value="1"/>
</dbReference>
<evidence type="ECO:0000256" key="4">
    <source>
        <dbReference type="ARBA" id="ARBA00022694"/>
    </source>
</evidence>
<dbReference type="NCBIfam" id="TIGR02432">
    <property type="entry name" value="lysidine_TilS_N"/>
    <property type="match status" value="1"/>
</dbReference>
<dbReference type="Pfam" id="PF09179">
    <property type="entry name" value="TilS"/>
    <property type="match status" value="1"/>
</dbReference>
<comment type="caution">
    <text evidence="8">Lacks conserved residue(s) required for the propagation of feature annotation.</text>
</comment>
<dbReference type="GO" id="GO:0006400">
    <property type="term" value="P:tRNA modification"/>
    <property type="evidence" value="ECO:0007669"/>
    <property type="project" value="UniProtKB-UniRule"/>
</dbReference>
<dbReference type="SMART" id="SM00977">
    <property type="entry name" value="TilS_C"/>
    <property type="match status" value="1"/>
</dbReference>
<dbReference type="HAMAP" id="MF_01161">
    <property type="entry name" value="tRNA_Ile_lys_synt"/>
    <property type="match status" value="1"/>
</dbReference>
<keyword evidence="11" id="KW-1185">Reference proteome</keyword>
<evidence type="ECO:0000256" key="3">
    <source>
        <dbReference type="ARBA" id="ARBA00022598"/>
    </source>
</evidence>
<dbReference type="HOGENOM" id="CLU_018869_2_0_6"/>
<dbReference type="Pfam" id="PF01171">
    <property type="entry name" value="ATP_bind_3"/>
    <property type="match status" value="1"/>
</dbReference>
<dbReference type="GO" id="GO:0005737">
    <property type="term" value="C:cytoplasm"/>
    <property type="evidence" value="ECO:0007669"/>
    <property type="project" value="UniProtKB-SubCell"/>
</dbReference>
<dbReference type="STRING" id="1212491.LFA_0815"/>
<dbReference type="InterPro" id="IPR012796">
    <property type="entry name" value="Lysidine-tRNA-synth_C"/>
</dbReference>
<dbReference type="CDD" id="cd01992">
    <property type="entry name" value="TilS_N"/>
    <property type="match status" value="1"/>
</dbReference>
<dbReference type="InterPro" id="IPR011063">
    <property type="entry name" value="TilS/TtcA_N"/>
</dbReference>
<dbReference type="InterPro" id="IPR012094">
    <property type="entry name" value="tRNA_Ile_lys_synt"/>
</dbReference>
<dbReference type="SUPFAM" id="SSF56037">
    <property type="entry name" value="PheT/TilS domain"/>
    <property type="match status" value="1"/>
</dbReference>
<proteinExistence type="inferred from homology"/>
<gene>
    <name evidence="8 10" type="primary">tilS</name>
    <name evidence="10" type="ORF">LFA_0815</name>
</gene>
<name>A0A098G1B7_9GAMM</name>
<dbReference type="GO" id="GO:0005524">
    <property type="term" value="F:ATP binding"/>
    <property type="evidence" value="ECO:0007669"/>
    <property type="project" value="UniProtKB-KW"/>
</dbReference>
<dbReference type="EMBL" id="LN614827">
    <property type="protein sequence ID" value="CEG56262.1"/>
    <property type="molecule type" value="Genomic_DNA"/>
</dbReference>
<dbReference type="KEGG" id="lfa:LFA_0815"/>
<dbReference type="InterPro" id="IPR015262">
    <property type="entry name" value="tRNA_Ile_lys_synt_subst-bd"/>
</dbReference>
<dbReference type="PANTHER" id="PTHR43033">
    <property type="entry name" value="TRNA(ILE)-LYSIDINE SYNTHASE-RELATED"/>
    <property type="match status" value="1"/>
</dbReference>
<dbReference type="SUPFAM" id="SSF52402">
    <property type="entry name" value="Adenine nucleotide alpha hydrolases-like"/>
    <property type="match status" value="1"/>
</dbReference>
<comment type="subcellular location">
    <subcellularLocation>
        <location evidence="1 8">Cytoplasm</location>
    </subcellularLocation>
</comment>